<reference evidence="1 2" key="1">
    <citation type="submission" date="2016-10" db="EMBL/GenBank/DDBJ databases">
        <authorList>
            <person name="de Groot N.N."/>
        </authorList>
    </citation>
    <scope>NUCLEOTIDE SEQUENCE [LARGE SCALE GENOMIC DNA]</scope>
    <source>
        <strain evidence="1 2">DSM 15269</strain>
    </source>
</reference>
<gene>
    <name evidence="1" type="ORF">SAMN04488516_11523</name>
</gene>
<evidence type="ECO:0008006" key="3">
    <source>
        <dbReference type="Google" id="ProtNLM"/>
    </source>
</evidence>
<sequence length="172" mass="20729">MLDYFLEEQEDSIDSKEKMWGELYHLVFYFLSNFKSVKKDIEIAVKQAVAIYEMTDYLLYLEDKNISWLEDTLTFFVYNFLTLPLIKQFLKFDLHLNEVELIDRQGKIYRIDRILFSKEQVVVFDFKLKFDEIYKPKYESQVRKYISLLSGIGYNNIIGYLAYIKDGRIDKV</sequence>
<dbReference type="AlphaFoldDB" id="A0A1H0FYG9"/>
<evidence type="ECO:0000313" key="2">
    <source>
        <dbReference type="Proteomes" id="UP000199602"/>
    </source>
</evidence>
<protein>
    <recommendedName>
        <fullName evidence="3">PD-(D/E)XK nuclease superfamily protein</fullName>
    </recommendedName>
</protein>
<dbReference type="EMBL" id="FNIN01000015">
    <property type="protein sequence ID" value="SDN99529.1"/>
    <property type="molecule type" value="Genomic_DNA"/>
</dbReference>
<dbReference type="Proteomes" id="UP000199602">
    <property type="component" value="Unassembled WGS sequence"/>
</dbReference>
<organism evidence="1 2">
    <name type="scientific">Desulfonauticus submarinus</name>
    <dbReference type="NCBI Taxonomy" id="206665"/>
    <lineage>
        <taxon>Bacteria</taxon>
        <taxon>Pseudomonadati</taxon>
        <taxon>Thermodesulfobacteriota</taxon>
        <taxon>Desulfovibrionia</taxon>
        <taxon>Desulfovibrionales</taxon>
        <taxon>Desulfonauticaceae</taxon>
        <taxon>Desulfonauticus</taxon>
    </lineage>
</organism>
<dbReference type="STRING" id="206665.SAMN04488516_11523"/>
<accession>A0A1H0FYG9</accession>
<proteinExistence type="predicted"/>
<name>A0A1H0FYG9_9BACT</name>
<dbReference type="RefSeq" id="WP_092066365.1">
    <property type="nucleotide sequence ID" value="NZ_FNIN01000015.1"/>
</dbReference>
<keyword evidence="2" id="KW-1185">Reference proteome</keyword>
<evidence type="ECO:0000313" key="1">
    <source>
        <dbReference type="EMBL" id="SDN99529.1"/>
    </source>
</evidence>